<keyword evidence="2" id="KW-0808">Transferase</keyword>
<organism evidence="2 3">
    <name type="scientific">Zobellella endophytica</name>
    <dbReference type="NCBI Taxonomy" id="2116700"/>
    <lineage>
        <taxon>Bacteria</taxon>
        <taxon>Pseudomonadati</taxon>
        <taxon>Pseudomonadota</taxon>
        <taxon>Gammaproteobacteria</taxon>
        <taxon>Aeromonadales</taxon>
        <taxon>Aeromonadaceae</taxon>
        <taxon>Zobellella</taxon>
    </lineage>
</organism>
<dbReference type="CDD" id="cd04184">
    <property type="entry name" value="GT2_RfbC_Mx_like"/>
    <property type="match status" value="1"/>
</dbReference>
<evidence type="ECO:0000259" key="1">
    <source>
        <dbReference type="Pfam" id="PF00535"/>
    </source>
</evidence>
<dbReference type="GO" id="GO:0016740">
    <property type="term" value="F:transferase activity"/>
    <property type="evidence" value="ECO:0007669"/>
    <property type="project" value="UniProtKB-KW"/>
</dbReference>
<feature type="domain" description="Glycosyltransferase 2-like" evidence="1">
    <location>
        <begin position="462"/>
        <end position="585"/>
    </location>
</feature>
<dbReference type="InterPro" id="IPR001173">
    <property type="entry name" value="Glyco_trans_2-like"/>
</dbReference>
<feature type="domain" description="Glycosyltransferase 2-like" evidence="1">
    <location>
        <begin position="205"/>
        <end position="364"/>
    </location>
</feature>
<proteinExistence type="predicted"/>
<dbReference type="OrthoDB" id="9801954at2"/>
<dbReference type="SUPFAM" id="SSF53448">
    <property type="entry name" value="Nucleotide-diphospho-sugar transferases"/>
    <property type="match status" value="2"/>
</dbReference>
<keyword evidence="3" id="KW-1185">Reference proteome</keyword>
<dbReference type="InterPro" id="IPR029044">
    <property type="entry name" value="Nucleotide-diphossugar_trans"/>
</dbReference>
<dbReference type="AlphaFoldDB" id="A0A2P7RCT2"/>
<gene>
    <name evidence="2" type="ORF">C7H85_04350</name>
</gene>
<dbReference type="CDD" id="cd04186">
    <property type="entry name" value="GT_2_like_c"/>
    <property type="match status" value="1"/>
</dbReference>
<evidence type="ECO:0000313" key="3">
    <source>
        <dbReference type="Proteomes" id="UP000240243"/>
    </source>
</evidence>
<reference evidence="2 3" key="1">
    <citation type="submission" date="2018-03" db="EMBL/GenBank/DDBJ databases">
        <title>The draft genome of Zobellella sp. 59N8.</title>
        <authorList>
            <person name="Liu L."/>
            <person name="Li L."/>
            <person name="Zhang X."/>
            <person name="Liang L."/>
            <person name="Wang T."/>
        </authorList>
    </citation>
    <scope>NUCLEOTIDE SEQUENCE [LARGE SCALE GENOMIC DNA]</scope>
    <source>
        <strain evidence="2 3">59N8</strain>
    </source>
</reference>
<evidence type="ECO:0000313" key="2">
    <source>
        <dbReference type="EMBL" id="PSJ48035.1"/>
    </source>
</evidence>
<dbReference type="Pfam" id="PF00535">
    <property type="entry name" value="Glycos_transf_2"/>
    <property type="match status" value="2"/>
</dbReference>
<protein>
    <submittedName>
        <fullName evidence="2">Glycosyltransferase family 2 protein</fullName>
    </submittedName>
</protein>
<dbReference type="Gene3D" id="3.90.550.10">
    <property type="entry name" value="Spore Coat Polysaccharide Biosynthesis Protein SpsA, Chain A"/>
    <property type="match status" value="2"/>
</dbReference>
<comment type="caution">
    <text evidence="2">The sequence shown here is derived from an EMBL/GenBank/DDBJ whole genome shotgun (WGS) entry which is preliminary data.</text>
</comment>
<name>A0A2P7RCT2_9GAMM</name>
<dbReference type="RefSeq" id="WP_106728447.1">
    <property type="nucleotide sequence ID" value="NZ_PXYG01000001.1"/>
</dbReference>
<sequence length="734" mass="84238">MLKHALTKFFQYYINFFHLVFRNTFKYIQFTELSQPDFYERIYPLKKAFTPTGWFICEITAKGSFPCTTATITAHDRALTLHKKINLEKCKTAKRIIYLPFQPDYLTLNIDTQMGKIDTLDISFKKVTRAFADKAINKKLSYFHRRYQLPSSESLKLHERYAAYSDGFDMLSNQVLSYQQWIEQKENFSFYRQAVSEYLFHPVISIILPVYNTPVELLAEAIQSVQHQTYPSWQLCIADDASDHEDTRQYLKEVATRDSRIKLIFREHNGHISAASNSALALAEGEFIAFLDHDDLLSPHALTEVVAAINHHPTAKLLYSDEDKIDLDGNRHHPHFKPDWNPDLFYSCNYVSHFAVYRRDIANQIKGLREGFEGSQDYDFTLRYIRHLKPSDIVHIPKVLYHWRELPGSTAVSLSEKGYAHRAGLLALQDHFSGSGVRVTDGQSAGSYRLLWPLPAKPPLVSLLIPTRDTLHHLKKCVDSIIEKTSYPHYEILILDNQSVEPETLGYFASLSAHENIRIVKYDAPFNYSSINNYGAALARGEVLALVNNDIEVISPDWLTEMVRHAVRKDVGCVGAKLYYGNDTIQHAGVICGLGGINGVAGHSHKFYPREHPGYFNRLLLTQNLSAVTAACLLVKKSIYTQVSGLDEEHLAVAFNDVDFCLRVKEAGYRNIWTPYAELYHHESVSRGHEDTPEKLARFQAECDYMRQRWGERLRKDPAYSPNLTLDREDFSYG</sequence>
<dbReference type="Proteomes" id="UP000240243">
    <property type="component" value="Unassembled WGS sequence"/>
</dbReference>
<dbReference type="PANTHER" id="PTHR43179">
    <property type="entry name" value="RHAMNOSYLTRANSFERASE WBBL"/>
    <property type="match status" value="1"/>
</dbReference>
<dbReference type="PANTHER" id="PTHR43179:SF7">
    <property type="entry name" value="RHAMNOSYLTRANSFERASE WBBL"/>
    <property type="match status" value="1"/>
</dbReference>
<dbReference type="EMBL" id="PXYG01000001">
    <property type="protein sequence ID" value="PSJ48035.1"/>
    <property type="molecule type" value="Genomic_DNA"/>
</dbReference>
<accession>A0A2P7RCT2</accession>